<comment type="similarity">
    <text evidence="2">Belongs to the FliR/MopE/SpaR family.</text>
</comment>
<evidence type="ECO:0000313" key="9">
    <source>
        <dbReference type="Proteomes" id="UP000198284"/>
    </source>
</evidence>
<evidence type="ECO:0000256" key="1">
    <source>
        <dbReference type="ARBA" id="ARBA00004651"/>
    </source>
</evidence>
<evidence type="ECO:0000256" key="4">
    <source>
        <dbReference type="ARBA" id="ARBA00022692"/>
    </source>
</evidence>
<evidence type="ECO:0000256" key="6">
    <source>
        <dbReference type="ARBA" id="ARBA00023136"/>
    </source>
</evidence>
<feature type="transmembrane region" description="Helical" evidence="7">
    <location>
        <begin position="180"/>
        <end position="204"/>
    </location>
</feature>
<keyword evidence="6 7" id="KW-0472">Membrane</keyword>
<dbReference type="GO" id="GO:0006605">
    <property type="term" value="P:protein targeting"/>
    <property type="evidence" value="ECO:0007669"/>
    <property type="project" value="InterPro"/>
</dbReference>
<keyword evidence="9" id="KW-1185">Reference proteome</keyword>
<keyword evidence="5 7" id="KW-1133">Transmembrane helix</keyword>
<protein>
    <submittedName>
        <fullName evidence="8">Type III secretion protein T</fullName>
    </submittedName>
</protein>
<dbReference type="InterPro" id="IPR002010">
    <property type="entry name" value="T3SS_IM_R"/>
</dbReference>
<dbReference type="GO" id="GO:0005886">
    <property type="term" value="C:plasma membrane"/>
    <property type="evidence" value="ECO:0007669"/>
    <property type="project" value="UniProtKB-SubCell"/>
</dbReference>
<feature type="transmembrane region" description="Helical" evidence="7">
    <location>
        <begin position="129"/>
        <end position="148"/>
    </location>
</feature>
<organism evidence="8 9">
    <name type="scientific">Noviherbaspirillum humi</name>
    <dbReference type="NCBI Taxonomy" id="1688639"/>
    <lineage>
        <taxon>Bacteria</taxon>
        <taxon>Pseudomonadati</taxon>
        <taxon>Pseudomonadota</taxon>
        <taxon>Betaproteobacteria</taxon>
        <taxon>Burkholderiales</taxon>
        <taxon>Oxalobacteraceae</taxon>
        <taxon>Noviherbaspirillum</taxon>
    </lineage>
</organism>
<name>A0A239JY60_9BURK</name>
<dbReference type="Pfam" id="PF01311">
    <property type="entry name" value="Bac_export_1"/>
    <property type="match status" value="1"/>
</dbReference>
<evidence type="ECO:0000256" key="7">
    <source>
        <dbReference type="SAM" id="Phobius"/>
    </source>
</evidence>
<comment type="subcellular location">
    <subcellularLocation>
        <location evidence="1">Cell membrane</location>
        <topology evidence="1">Multi-pass membrane protein</topology>
    </subcellularLocation>
</comment>
<dbReference type="RefSeq" id="WP_089400657.1">
    <property type="nucleotide sequence ID" value="NZ_FZOT01000014.1"/>
</dbReference>
<dbReference type="OrthoDB" id="9153610at2"/>
<dbReference type="PANTHER" id="PTHR30065:SF1">
    <property type="entry name" value="SURFACE PRESENTATION OF ANTIGENS PROTEIN SPAR"/>
    <property type="match status" value="1"/>
</dbReference>
<dbReference type="PANTHER" id="PTHR30065">
    <property type="entry name" value="FLAGELLAR BIOSYNTHETIC PROTEIN FLIR"/>
    <property type="match status" value="1"/>
</dbReference>
<evidence type="ECO:0000256" key="2">
    <source>
        <dbReference type="ARBA" id="ARBA00009772"/>
    </source>
</evidence>
<keyword evidence="4 7" id="KW-0812">Transmembrane</keyword>
<accession>A0A239JY60</accession>
<dbReference type="Proteomes" id="UP000198284">
    <property type="component" value="Unassembled WGS sequence"/>
</dbReference>
<evidence type="ECO:0000256" key="3">
    <source>
        <dbReference type="ARBA" id="ARBA00022475"/>
    </source>
</evidence>
<gene>
    <name evidence="8" type="ORF">SAMN06265795_11429</name>
</gene>
<sequence length="256" mass="28213">MTLSSFPVEAVQVMLALPRLGMALFLLPFMGGQMFPPLARVAISIPFAYFASQLWAPLNPGEVEASLLWLVAKEAVLGLLLGIVWALPFYALEITGHLVDFQSGLTFTQITDPFNGNSVGISASFLMKFFSMLFIAAGGLLLFLDTLFLSYRAWPITEILPHGFTFSVFRTLLFETHAIFTLALLFAAPVVLILLLVELAVAVIGHSFPRFPVSDVVLPIKNALVWWILLAVIGFVAERSLILLPHLADITRQILR</sequence>
<reference evidence="8 9" key="1">
    <citation type="submission" date="2017-06" db="EMBL/GenBank/DDBJ databases">
        <authorList>
            <person name="Kim H.J."/>
            <person name="Triplett B.A."/>
        </authorList>
    </citation>
    <scope>NUCLEOTIDE SEQUENCE [LARGE SCALE GENOMIC DNA]</scope>
    <source>
        <strain evidence="8 9">U15</strain>
    </source>
</reference>
<evidence type="ECO:0000256" key="5">
    <source>
        <dbReference type="ARBA" id="ARBA00022989"/>
    </source>
</evidence>
<dbReference type="EMBL" id="FZOT01000014">
    <property type="protein sequence ID" value="SNT10589.1"/>
    <property type="molecule type" value="Genomic_DNA"/>
</dbReference>
<feature type="transmembrane region" description="Helical" evidence="7">
    <location>
        <begin position="224"/>
        <end position="248"/>
    </location>
</feature>
<evidence type="ECO:0000313" key="8">
    <source>
        <dbReference type="EMBL" id="SNT10589.1"/>
    </source>
</evidence>
<feature type="transmembrane region" description="Helical" evidence="7">
    <location>
        <begin position="68"/>
        <end position="92"/>
    </location>
</feature>
<dbReference type="AlphaFoldDB" id="A0A239JY60"/>
<keyword evidence="3" id="KW-1003">Cell membrane</keyword>
<proteinExistence type="inferred from homology"/>
<dbReference type="PRINTS" id="PR00953">
    <property type="entry name" value="TYPE3IMRPROT"/>
</dbReference>
<feature type="transmembrane region" description="Helical" evidence="7">
    <location>
        <begin position="12"/>
        <end position="31"/>
    </location>
</feature>